<dbReference type="Gene3D" id="2.170.270.10">
    <property type="entry name" value="SET domain"/>
    <property type="match status" value="1"/>
</dbReference>
<dbReference type="STRING" id="3818.A0A445AKM2"/>
<dbReference type="InterPro" id="IPR003105">
    <property type="entry name" value="SRA_YDG"/>
</dbReference>
<dbReference type="Pfam" id="PF05033">
    <property type="entry name" value="Pre-SET"/>
    <property type="match status" value="1"/>
</dbReference>
<feature type="domain" description="SET" evidence="5">
    <location>
        <begin position="508"/>
        <end position="623"/>
    </location>
</feature>
<dbReference type="GO" id="GO:0042054">
    <property type="term" value="F:histone methyltransferase activity"/>
    <property type="evidence" value="ECO:0007669"/>
    <property type="project" value="InterPro"/>
</dbReference>
<dbReference type="GO" id="GO:0008270">
    <property type="term" value="F:zinc ion binding"/>
    <property type="evidence" value="ECO:0007669"/>
    <property type="project" value="InterPro"/>
</dbReference>
<dbReference type="Proteomes" id="UP000289738">
    <property type="component" value="Chromosome B02"/>
</dbReference>
<dbReference type="SUPFAM" id="SSF82199">
    <property type="entry name" value="SET domain"/>
    <property type="match status" value="1"/>
</dbReference>
<dbReference type="SUPFAM" id="SSF88697">
    <property type="entry name" value="PUA domain-like"/>
    <property type="match status" value="1"/>
</dbReference>
<name>A0A445AKM2_ARAHY</name>
<dbReference type="Gene3D" id="2.30.280.10">
    <property type="entry name" value="SRA-YDG"/>
    <property type="match status" value="1"/>
</dbReference>
<dbReference type="SMART" id="SM00317">
    <property type="entry name" value="SET"/>
    <property type="match status" value="1"/>
</dbReference>
<dbReference type="Pfam" id="PF02182">
    <property type="entry name" value="SAD_SRA"/>
    <property type="match status" value="1"/>
</dbReference>
<evidence type="ECO:0000259" key="7">
    <source>
        <dbReference type="PROSITE" id="PS51015"/>
    </source>
</evidence>
<keyword evidence="9" id="KW-1185">Reference proteome</keyword>
<dbReference type="InterPro" id="IPR015947">
    <property type="entry name" value="PUA-like_sf"/>
</dbReference>
<dbReference type="PANTHER" id="PTHR45660">
    <property type="entry name" value="HISTONE-LYSINE N-METHYLTRANSFERASE SETMAR"/>
    <property type="match status" value="1"/>
</dbReference>
<gene>
    <name evidence="8" type="ORF">Ahy_B02g061255</name>
</gene>
<dbReference type="GO" id="GO:0003690">
    <property type="term" value="F:double-stranded DNA binding"/>
    <property type="evidence" value="ECO:0007669"/>
    <property type="project" value="TreeGrafter"/>
</dbReference>
<evidence type="ECO:0000259" key="5">
    <source>
        <dbReference type="PROSITE" id="PS50280"/>
    </source>
</evidence>
<dbReference type="SMART" id="SM00466">
    <property type="entry name" value="SRA"/>
    <property type="match status" value="1"/>
</dbReference>
<dbReference type="InterPro" id="IPR046341">
    <property type="entry name" value="SET_dom_sf"/>
</dbReference>
<keyword evidence="3 4" id="KW-0539">Nucleus</keyword>
<feature type="domain" description="Pre-SET" evidence="6">
    <location>
        <begin position="443"/>
        <end position="505"/>
    </location>
</feature>
<evidence type="ECO:0008006" key="10">
    <source>
        <dbReference type="Google" id="ProtNLM"/>
    </source>
</evidence>
<evidence type="ECO:0000256" key="2">
    <source>
        <dbReference type="ARBA" id="ARBA00022454"/>
    </source>
</evidence>
<comment type="subcellular location">
    <subcellularLocation>
        <location evidence="1">Chromosome</location>
        <location evidence="1">Centromere</location>
    </subcellularLocation>
    <subcellularLocation>
        <location evidence="4">Nucleus</location>
    </subcellularLocation>
</comment>
<keyword evidence="2" id="KW-0158">Chromosome</keyword>
<dbReference type="GO" id="GO:0005634">
    <property type="term" value="C:nucleus"/>
    <property type="evidence" value="ECO:0007669"/>
    <property type="project" value="UniProtKB-SubCell"/>
</dbReference>
<dbReference type="PROSITE" id="PS50867">
    <property type="entry name" value="PRE_SET"/>
    <property type="match status" value="1"/>
</dbReference>
<dbReference type="InterPro" id="IPR036987">
    <property type="entry name" value="SRA-YDG_sf"/>
</dbReference>
<dbReference type="EMBL" id="SDMP01000012">
    <property type="protein sequence ID" value="RYR26935.1"/>
    <property type="molecule type" value="Genomic_DNA"/>
</dbReference>
<evidence type="ECO:0000256" key="1">
    <source>
        <dbReference type="ARBA" id="ARBA00004584"/>
    </source>
</evidence>
<evidence type="ECO:0000259" key="6">
    <source>
        <dbReference type="PROSITE" id="PS50867"/>
    </source>
</evidence>
<evidence type="ECO:0000313" key="9">
    <source>
        <dbReference type="Proteomes" id="UP000289738"/>
    </source>
</evidence>
<accession>A0A445AKM2</accession>
<feature type="domain" description="YDG" evidence="7">
    <location>
        <begin position="198"/>
        <end position="350"/>
    </location>
</feature>
<dbReference type="PROSITE" id="PS51015">
    <property type="entry name" value="YDG"/>
    <property type="match status" value="1"/>
</dbReference>
<dbReference type="GO" id="GO:0000775">
    <property type="term" value="C:chromosome, centromeric region"/>
    <property type="evidence" value="ECO:0007669"/>
    <property type="project" value="UniProtKB-SubCell"/>
</dbReference>
<comment type="caution">
    <text evidence="8">The sequence shown here is derived from an EMBL/GenBank/DDBJ whole genome shotgun (WGS) entry which is preliminary data.</text>
</comment>
<dbReference type="PANTHER" id="PTHR45660:SF46">
    <property type="entry name" value="HISTONE-LYSINE N-METHYLTRANSFERASE, H3 LYSINE-9 SPECIFIC SUVH6"/>
    <property type="match status" value="1"/>
</dbReference>
<dbReference type="Pfam" id="PF00856">
    <property type="entry name" value="SET"/>
    <property type="match status" value="1"/>
</dbReference>
<dbReference type="AlphaFoldDB" id="A0A445AKM2"/>
<evidence type="ECO:0000313" key="8">
    <source>
        <dbReference type="EMBL" id="RYR26935.1"/>
    </source>
</evidence>
<sequence length="650" mass="72833">MGGGGGKKGKGPPQRCTAALPPVIGRGNRQKVVAVVLFLVDFGEKGGRVVVLFLVDFGEEYFPFMYTLKNLLYRPHGTCSTECSHLHVVDRLFPFKFNSFPSMNLTLYHLGMEDSKSFGIKQEGYHNPSSIMKTEEFSFRRSKVKQALMIFRNLFSKLFSEYKTDHYDNVKAKFKALSDAAMLMQRKHQWVNCQKRVGHVPGIEVGDRFQYRNELNVVGLHRQFVNGIDYVGKGKNSLATSIVVTNRYDNARNHGGSLVYSGQGWNPNVKGGSMPRDQKLAGGNLALKNSMDAKSPVRVILKVDGKSGGGIEKKTNDKFSYIYDGLYLVEKMTQERGTHGKLVFKFLLNKLGELPSTCVLHKDEVIKNVNKFGQLDIFTLRKRLKTKGCATKNDVIIMNDISNGQEKFPIRVVASTDGIKMPPSFDYIVNNIYVDSFEKRMLCGCDCVNGCVDWEKCVCIVKNGGTIPYDSKKRLASGLESCVIYECGSSCKCSSSCYNRLSQHGLQFQLEIFNSESKGWGVRTRSFIPAGSFVCEYIGEVHHHREAGSRQKVDSYVVNMVVEKGFIDATRCGNIGRFINHSCSPNLQVMEVMYDDNDKNLPHKIFFALQDIPAGRELSFDYNICKPRVIGTGSNICQCGSSKCVGRIYI</sequence>
<protein>
    <recommendedName>
        <fullName evidence="10">Histone-lysine N-methyltransferase</fullName>
    </recommendedName>
</protein>
<dbReference type="InterPro" id="IPR051357">
    <property type="entry name" value="H3K9_HMTase_SUVAR3-9"/>
</dbReference>
<reference evidence="8 9" key="1">
    <citation type="submission" date="2019-01" db="EMBL/GenBank/DDBJ databases">
        <title>Sequencing of cultivated peanut Arachis hypogaea provides insights into genome evolution and oil improvement.</title>
        <authorList>
            <person name="Chen X."/>
        </authorList>
    </citation>
    <scope>NUCLEOTIDE SEQUENCE [LARGE SCALE GENOMIC DNA]</scope>
    <source>
        <strain evidence="9">cv. Fuhuasheng</strain>
        <tissue evidence="8">Leaves</tissue>
    </source>
</reference>
<evidence type="ECO:0000256" key="4">
    <source>
        <dbReference type="PROSITE-ProRule" id="PRU00358"/>
    </source>
</evidence>
<dbReference type="InterPro" id="IPR007728">
    <property type="entry name" value="Pre-SET_dom"/>
</dbReference>
<dbReference type="InterPro" id="IPR001214">
    <property type="entry name" value="SET_dom"/>
</dbReference>
<dbReference type="PROSITE" id="PS50280">
    <property type="entry name" value="SET"/>
    <property type="match status" value="1"/>
</dbReference>
<proteinExistence type="predicted"/>
<organism evidence="8 9">
    <name type="scientific">Arachis hypogaea</name>
    <name type="common">Peanut</name>
    <dbReference type="NCBI Taxonomy" id="3818"/>
    <lineage>
        <taxon>Eukaryota</taxon>
        <taxon>Viridiplantae</taxon>
        <taxon>Streptophyta</taxon>
        <taxon>Embryophyta</taxon>
        <taxon>Tracheophyta</taxon>
        <taxon>Spermatophyta</taxon>
        <taxon>Magnoliopsida</taxon>
        <taxon>eudicotyledons</taxon>
        <taxon>Gunneridae</taxon>
        <taxon>Pentapetalae</taxon>
        <taxon>rosids</taxon>
        <taxon>fabids</taxon>
        <taxon>Fabales</taxon>
        <taxon>Fabaceae</taxon>
        <taxon>Papilionoideae</taxon>
        <taxon>50 kb inversion clade</taxon>
        <taxon>dalbergioids sensu lato</taxon>
        <taxon>Dalbergieae</taxon>
        <taxon>Pterocarpus clade</taxon>
        <taxon>Arachis</taxon>
    </lineage>
</organism>
<dbReference type="SMART" id="SM00468">
    <property type="entry name" value="PreSET"/>
    <property type="match status" value="1"/>
</dbReference>
<evidence type="ECO:0000256" key="3">
    <source>
        <dbReference type="ARBA" id="ARBA00023242"/>
    </source>
</evidence>